<evidence type="ECO:0000313" key="8">
    <source>
        <dbReference type="Proteomes" id="UP001293718"/>
    </source>
</evidence>
<accession>A0ABU5IE14</accession>
<evidence type="ECO:0000256" key="5">
    <source>
        <dbReference type="ARBA" id="ARBA00023136"/>
    </source>
</evidence>
<keyword evidence="8" id="KW-1185">Reference proteome</keyword>
<dbReference type="EMBL" id="JAXOJX010000017">
    <property type="protein sequence ID" value="MDZ5457354.1"/>
    <property type="molecule type" value="Genomic_DNA"/>
</dbReference>
<evidence type="ECO:0000256" key="1">
    <source>
        <dbReference type="ARBA" id="ARBA00004651"/>
    </source>
</evidence>
<dbReference type="RefSeq" id="WP_322465674.1">
    <property type="nucleotide sequence ID" value="NZ_JAXOJX010000017.1"/>
</dbReference>
<sequence>MSEHDFARRCRRIGMAWAALLALLLLSLGSAYLPLGRLNVAIGLAIAALKSALVLALFMGLGRSAALARVAAAVAAGTLALLFGLGSVDYATRVTEPAAMQPPQQLRPLRQGGSGR</sequence>
<reference evidence="7 8" key="1">
    <citation type="submission" date="2023-11" db="EMBL/GenBank/DDBJ databases">
        <title>Draft genome of Azohydromonas lata strain H1 (DSM1123), a polyhydroxyalkanoate producer.</title>
        <authorList>
            <person name="Traversa D."/>
            <person name="D'Addabbo P."/>
            <person name="Pazzani C."/>
            <person name="Manzari C."/>
            <person name="Chiara M."/>
            <person name="Scrascia M."/>
        </authorList>
    </citation>
    <scope>NUCLEOTIDE SEQUENCE [LARGE SCALE GENOMIC DNA]</scope>
    <source>
        <strain evidence="7 8">H1</strain>
    </source>
</reference>
<evidence type="ECO:0000256" key="2">
    <source>
        <dbReference type="ARBA" id="ARBA00022475"/>
    </source>
</evidence>
<name>A0ABU5IE14_9BURK</name>
<dbReference type="InterPro" id="IPR005171">
    <property type="entry name" value="Cyt_c_oxidase_su4_prok"/>
</dbReference>
<comment type="caution">
    <text evidence="7">The sequence shown here is derived from an EMBL/GenBank/DDBJ whole genome shotgun (WGS) entry which is preliminary data.</text>
</comment>
<feature type="transmembrane region" description="Helical" evidence="6">
    <location>
        <begin position="66"/>
        <end position="85"/>
    </location>
</feature>
<dbReference type="NCBIfam" id="TIGR02229">
    <property type="entry name" value="caa3_sub_IV"/>
    <property type="match status" value="1"/>
</dbReference>
<proteinExistence type="predicted"/>
<protein>
    <submittedName>
        <fullName evidence="7">Caa(3)-type oxidase subunit IV</fullName>
    </submittedName>
</protein>
<organism evidence="7 8">
    <name type="scientific">Azohydromonas lata</name>
    <dbReference type="NCBI Taxonomy" id="45677"/>
    <lineage>
        <taxon>Bacteria</taxon>
        <taxon>Pseudomonadati</taxon>
        <taxon>Pseudomonadota</taxon>
        <taxon>Betaproteobacteria</taxon>
        <taxon>Burkholderiales</taxon>
        <taxon>Sphaerotilaceae</taxon>
        <taxon>Azohydromonas</taxon>
    </lineage>
</organism>
<keyword evidence="2" id="KW-1003">Cell membrane</keyword>
<keyword evidence="3 6" id="KW-0812">Transmembrane</keyword>
<gene>
    <name evidence="7" type="ORF">SM757_12310</name>
</gene>
<feature type="transmembrane region" description="Helical" evidence="6">
    <location>
        <begin position="41"/>
        <end position="59"/>
    </location>
</feature>
<evidence type="ECO:0000256" key="4">
    <source>
        <dbReference type="ARBA" id="ARBA00022989"/>
    </source>
</evidence>
<evidence type="ECO:0000256" key="3">
    <source>
        <dbReference type="ARBA" id="ARBA00022692"/>
    </source>
</evidence>
<dbReference type="InterPro" id="IPR011743">
    <property type="entry name" value="Caa3_sub_IV"/>
</dbReference>
<dbReference type="Pfam" id="PF03626">
    <property type="entry name" value="COX4_pro"/>
    <property type="match status" value="1"/>
</dbReference>
<evidence type="ECO:0000313" key="7">
    <source>
        <dbReference type="EMBL" id="MDZ5457354.1"/>
    </source>
</evidence>
<evidence type="ECO:0000256" key="6">
    <source>
        <dbReference type="SAM" id="Phobius"/>
    </source>
</evidence>
<comment type="subcellular location">
    <subcellularLocation>
        <location evidence="1">Cell membrane</location>
        <topology evidence="1">Multi-pass membrane protein</topology>
    </subcellularLocation>
</comment>
<keyword evidence="4 6" id="KW-1133">Transmembrane helix</keyword>
<keyword evidence="5 6" id="KW-0472">Membrane</keyword>
<dbReference type="Proteomes" id="UP001293718">
    <property type="component" value="Unassembled WGS sequence"/>
</dbReference>